<comment type="caution">
    <text evidence="2">The sequence shown here is derived from an EMBL/GenBank/DDBJ whole genome shotgun (WGS) entry which is preliminary data.</text>
</comment>
<organism evidence="2 3">
    <name type="scientific">Roseomonas nitratireducens</name>
    <dbReference type="NCBI Taxonomy" id="2820810"/>
    <lineage>
        <taxon>Bacteria</taxon>
        <taxon>Pseudomonadati</taxon>
        <taxon>Pseudomonadota</taxon>
        <taxon>Alphaproteobacteria</taxon>
        <taxon>Acetobacterales</taxon>
        <taxon>Roseomonadaceae</taxon>
        <taxon>Roseomonas</taxon>
    </lineage>
</organism>
<protein>
    <submittedName>
        <fullName evidence="2">Formylglycine-generating enzyme family protein</fullName>
    </submittedName>
</protein>
<dbReference type="SUPFAM" id="SSF56436">
    <property type="entry name" value="C-type lectin-like"/>
    <property type="match status" value="1"/>
</dbReference>
<dbReference type="PANTHER" id="PTHR23150">
    <property type="entry name" value="SULFATASE MODIFYING FACTOR 1, 2"/>
    <property type="match status" value="1"/>
</dbReference>
<dbReference type="EMBL" id="JAGIYZ010000006">
    <property type="protein sequence ID" value="MBP0463919.1"/>
    <property type="molecule type" value="Genomic_DNA"/>
</dbReference>
<accession>A0ABS4ARN8</accession>
<dbReference type="Pfam" id="PF03781">
    <property type="entry name" value="FGE-sulfatase"/>
    <property type="match status" value="1"/>
</dbReference>
<evidence type="ECO:0000313" key="3">
    <source>
        <dbReference type="Proteomes" id="UP000680815"/>
    </source>
</evidence>
<dbReference type="Proteomes" id="UP000680815">
    <property type="component" value="Unassembled WGS sequence"/>
</dbReference>
<dbReference type="RefSeq" id="WP_209351288.1">
    <property type="nucleotide sequence ID" value="NZ_JAGIYZ010000006.1"/>
</dbReference>
<reference evidence="2 3" key="1">
    <citation type="submission" date="2021-03" db="EMBL/GenBank/DDBJ databases">
        <authorList>
            <person name="So Y."/>
        </authorList>
    </citation>
    <scope>NUCLEOTIDE SEQUENCE [LARGE SCALE GENOMIC DNA]</scope>
    <source>
        <strain evidence="2 3">PWR1</strain>
    </source>
</reference>
<dbReference type="PANTHER" id="PTHR23150:SF19">
    <property type="entry name" value="FORMYLGLYCINE-GENERATING ENZYME"/>
    <property type="match status" value="1"/>
</dbReference>
<dbReference type="InterPro" id="IPR042095">
    <property type="entry name" value="SUMF_sf"/>
</dbReference>
<gene>
    <name evidence="2" type="ORF">J5Y09_08355</name>
</gene>
<name>A0ABS4ARN8_9PROT</name>
<evidence type="ECO:0000259" key="1">
    <source>
        <dbReference type="Pfam" id="PF03781"/>
    </source>
</evidence>
<dbReference type="Gene3D" id="3.90.1580.10">
    <property type="entry name" value="paralog of FGE (formylglycine-generating enzyme)"/>
    <property type="match status" value="1"/>
</dbReference>
<evidence type="ECO:0000313" key="2">
    <source>
        <dbReference type="EMBL" id="MBP0463919.1"/>
    </source>
</evidence>
<keyword evidence="3" id="KW-1185">Reference proteome</keyword>
<dbReference type="InterPro" id="IPR051043">
    <property type="entry name" value="Sulfatase_Mod_Factor_Kinase"/>
</dbReference>
<sequence length="332" mass="36311">MGNAAAAAPVPLDRAVPGAMVPIPGGTFLMGSDHHYREEQPQHFARVGAFEMDATTVTNAQFAAFVAATGHVTVAERPLDPALYPGADSAMLVPGALVFRMTDGPVDTRDVSNWWHWTPGAHWRAPEGPGSSIEGREDHPVVQVAFEDAEAYARWAGKQLPTEAEWEFAARGGLEAAEFAWGDELAPGGVHLANTWQGPFPWRNFAADGFERTCPVRSFPPNPYGLFEVCGNVWEWTTDWWGTRHAADPSKPCCAPLNPRGPAVEGSFDPAQPAIRIPRKVVKGGSFLCAPSYCRRYRPAARHAQMVETGMSHIGFRCIRRQTTQHADEDRT</sequence>
<proteinExistence type="predicted"/>
<dbReference type="InterPro" id="IPR005532">
    <property type="entry name" value="SUMF_dom"/>
</dbReference>
<feature type="domain" description="Sulfatase-modifying factor enzyme-like" evidence="1">
    <location>
        <begin position="19"/>
        <end position="320"/>
    </location>
</feature>
<dbReference type="InterPro" id="IPR016187">
    <property type="entry name" value="CTDL_fold"/>
</dbReference>